<protein>
    <recommendedName>
        <fullName evidence="6">UBC core domain-containing protein</fullName>
    </recommendedName>
</protein>
<dbReference type="CDD" id="cd23802">
    <property type="entry name" value="UBCc_UBE2Q"/>
    <property type="match status" value="1"/>
</dbReference>
<dbReference type="SUPFAM" id="SSF54495">
    <property type="entry name" value="UBC-like"/>
    <property type="match status" value="1"/>
</dbReference>
<gene>
    <name evidence="7" type="ORF">AJ80_07344</name>
</gene>
<name>A0A2B7XQ51_POLH7</name>
<keyword evidence="8" id="KW-1185">Reference proteome</keyword>
<dbReference type="PROSITE" id="PS50127">
    <property type="entry name" value="UBC_2"/>
    <property type="match status" value="1"/>
</dbReference>
<dbReference type="SUPFAM" id="SSF56399">
    <property type="entry name" value="ADP-ribosylation"/>
    <property type="match status" value="1"/>
</dbReference>
<dbReference type="Proteomes" id="UP000224634">
    <property type="component" value="Unassembled WGS sequence"/>
</dbReference>
<evidence type="ECO:0000256" key="5">
    <source>
        <dbReference type="SAM" id="MobiDB-lite"/>
    </source>
</evidence>
<dbReference type="GO" id="GO:0016779">
    <property type="term" value="F:nucleotidyltransferase activity"/>
    <property type="evidence" value="ECO:0007669"/>
    <property type="project" value="UniProtKB-KW"/>
</dbReference>
<dbReference type="InterPro" id="IPR012317">
    <property type="entry name" value="Poly(ADP-ribose)pol_cat_dom"/>
</dbReference>
<feature type="region of interest" description="Disordered" evidence="5">
    <location>
        <begin position="951"/>
        <end position="991"/>
    </location>
</feature>
<feature type="region of interest" description="Disordered" evidence="5">
    <location>
        <begin position="286"/>
        <end position="305"/>
    </location>
</feature>
<evidence type="ECO:0000313" key="8">
    <source>
        <dbReference type="Proteomes" id="UP000224634"/>
    </source>
</evidence>
<evidence type="ECO:0000256" key="2">
    <source>
        <dbReference type="ARBA" id="ARBA00022679"/>
    </source>
</evidence>
<evidence type="ECO:0000259" key="6">
    <source>
        <dbReference type="PROSITE" id="PS50127"/>
    </source>
</evidence>
<dbReference type="Gene3D" id="3.90.228.10">
    <property type="match status" value="1"/>
</dbReference>
<dbReference type="PANTHER" id="PTHR21328">
    <property type="entry name" value="POLY ADP-RIBOSE POLYMERASE FAMILY, MEMBER PARP"/>
    <property type="match status" value="1"/>
</dbReference>
<dbReference type="Pfam" id="PF00179">
    <property type="entry name" value="UQ_con"/>
    <property type="match status" value="1"/>
</dbReference>
<organism evidence="7 8">
    <name type="scientific">Polytolypa hystricis (strain UAMH7299)</name>
    <dbReference type="NCBI Taxonomy" id="1447883"/>
    <lineage>
        <taxon>Eukaryota</taxon>
        <taxon>Fungi</taxon>
        <taxon>Dikarya</taxon>
        <taxon>Ascomycota</taxon>
        <taxon>Pezizomycotina</taxon>
        <taxon>Eurotiomycetes</taxon>
        <taxon>Eurotiomycetidae</taxon>
        <taxon>Onygenales</taxon>
        <taxon>Onygenales incertae sedis</taxon>
        <taxon>Polytolypa</taxon>
    </lineage>
</organism>
<dbReference type="InterPro" id="IPR016135">
    <property type="entry name" value="UBQ-conjugating_enzyme/RWD"/>
</dbReference>
<evidence type="ECO:0000256" key="1">
    <source>
        <dbReference type="ARBA" id="ARBA00022676"/>
    </source>
</evidence>
<proteinExistence type="predicted"/>
<dbReference type="FunFam" id="3.10.110.10:FF:000107">
    <property type="entry name" value="Ubiquitin conjugating enzyme, putative"/>
    <property type="match status" value="1"/>
</dbReference>
<keyword evidence="2" id="KW-0808">Transferase</keyword>
<accession>A0A2B7XQ51</accession>
<dbReference type="InterPro" id="IPR051838">
    <property type="entry name" value="ARTD_PARP"/>
</dbReference>
<comment type="caution">
    <text evidence="7">The sequence shown here is derived from an EMBL/GenBank/DDBJ whole genome shotgun (WGS) entry which is preliminary data.</text>
</comment>
<evidence type="ECO:0000313" key="7">
    <source>
        <dbReference type="EMBL" id="PGH10901.1"/>
    </source>
</evidence>
<feature type="domain" description="UBC core" evidence="6">
    <location>
        <begin position="1055"/>
        <end position="1230"/>
    </location>
</feature>
<dbReference type="EMBL" id="PDNA01000140">
    <property type="protein sequence ID" value="PGH10901.1"/>
    <property type="molecule type" value="Genomic_DNA"/>
</dbReference>
<keyword evidence="1" id="KW-0328">Glycosyltransferase</keyword>
<dbReference type="AlphaFoldDB" id="A0A2B7XQ51"/>
<dbReference type="Gene3D" id="3.10.110.10">
    <property type="entry name" value="Ubiquitin Conjugating Enzyme"/>
    <property type="match status" value="1"/>
</dbReference>
<dbReference type="STRING" id="1447883.A0A2B7XQ51"/>
<dbReference type="InterPro" id="IPR000608">
    <property type="entry name" value="UBC"/>
</dbReference>
<evidence type="ECO:0000256" key="3">
    <source>
        <dbReference type="ARBA" id="ARBA00022695"/>
    </source>
</evidence>
<sequence length="1244" mass="137649">MPRRDFLQDLQEASAVGLHPRLRDVKQGEDDGAIAFTYVPNQPDFREVDIQLLVSDISSYPRHHEYFVYSTSEDVPDAITEALQENQGILNGFRIGPVLSKLTDILDKTLHSQANNLNFESGNEHYFDMDTDAEMAGGLEYSDDEYGWSPQSPKQAPFGDTAGGNWSSLDDDSGTTIKMAKDLMDAKLAGFRVGYLGNPRSPILCISCRVGQLGISEEAMQAWKVDARQYLVCLIRYIDRYRPLEQIINEDASIGKSSVEVQVDLCDSYKPTLASAVAIFNPATKSSDTNRGAESDGRTKSRKMTKSFISKPLNSLLQERFVKILRYRHVFGFSWSGAEVFFNDIQGKSVKHADPADPKYLMEERMASASTTLPGLVTSDHLLEKNGPGASFPLIAMQFVLRHFVRCTEFCLVCHCKTDNAFEALKPYVCSKSLCLFQYMSLGFGPSLEWEILTQPYVVDLLISFTYISAKQDRLPDFPTGLGILVPPAAECNSSSPVSVYEPGNSTAGNDRSSIPNKNRHLARLDITKMELIFPNDPVSKPIRSGDWVAVVDHPFGDNQLHCRVEDSSLWPTVQLCEPIIRASPDLPGDRTELKTRPGYEDVKFVVYDRYFDEMDDAGKCAAVTMLLDTLPSVAHMQSFLAKSGNDSEPVLGDWKEKISRSALDVLRWIVASNRSCIMEDDQQIEMQSSNVVVPSGNPDSRVFGMEGYVQFRFAQGAPDKEERFVQSVKEASERLHLDYPTIFAWHGSSIGNWHGILREGLHYKQTMNGRAYGHGVYMSPHFSTSLGYTGSYRGHNTGGLVWPQSTLKITTAISLNEVVNAPGEFVSQSPHFVVDKLDWIQTRYLFVSCGATHYRVTPAMANSTTTAQKPSLYFEQDPARTAIGPSGQAIIIPINAVSEKRRSAMKLVSNPNLENKKIASAPTAVTHVNQSPDAALSATPAKPAKKRLRLFGRSEKNSPNKNDVKDNDKTKKKLPPVPDSPLPLYDDDMSEDTDTEDLVILLEADKEHKGKEPIRAPAQPEHLTIDQAKTDFVPGTLDGASLPLLGPPSYATPGATKALQRDLKTTLQIQDTHPLHELGWYIDPELINTVYQWIVELHSFDASLPLAADLKRAGLTSIVLELRFPKNYPISPPFVRVIRPRFLNFLRGGGGHVTAGGALCMELLTNSGWSAVSSIESVLLQVRMAISSTEPNPAKLDEAQLASNGTVRSYGVGEAMEAFLRACRMHGWEPPQDFAALSQDGGN</sequence>
<keyword evidence="4" id="KW-0520">NAD</keyword>
<feature type="compositionally biased region" description="Basic and acidic residues" evidence="5">
    <location>
        <begin position="953"/>
        <end position="970"/>
    </location>
</feature>
<keyword evidence="3" id="KW-0548">Nucleotidyltransferase</keyword>
<evidence type="ECO:0000256" key="4">
    <source>
        <dbReference type="ARBA" id="ARBA00023027"/>
    </source>
</evidence>
<dbReference type="GO" id="GO:0003950">
    <property type="term" value="F:NAD+ poly-ADP-ribosyltransferase activity"/>
    <property type="evidence" value="ECO:0007669"/>
    <property type="project" value="InterPro"/>
</dbReference>
<dbReference type="OrthoDB" id="109543at2759"/>
<reference evidence="7 8" key="1">
    <citation type="submission" date="2017-10" db="EMBL/GenBank/DDBJ databases">
        <title>Comparative genomics in systemic dimorphic fungi from Ajellomycetaceae.</title>
        <authorList>
            <person name="Munoz J.F."/>
            <person name="Mcewen J.G."/>
            <person name="Clay O.K."/>
            <person name="Cuomo C.A."/>
        </authorList>
    </citation>
    <scope>NUCLEOTIDE SEQUENCE [LARGE SCALE GENOMIC DNA]</scope>
    <source>
        <strain evidence="7 8">UAMH7299</strain>
    </source>
</reference>
<dbReference type="Pfam" id="PF00644">
    <property type="entry name" value="PARP"/>
    <property type="match status" value="1"/>
</dbReference>